<evidence type="ECO:0000313" key="2">
    <source>
        <dbReference type="EMBL" id="SDF27971.1"/>
    </source>
</evidence>
<keyword evidence="1" id="KW-1133">Transmembrane helix</keyword>
<dbReference type="RefSeq" id="WP_091154272.1">
    <property type="nucleotide sequence ID" value="NZ_FNAI01000015.1"/>
</dbReference>
<dbReference type="AlphaFoldDB" id="A0A1G7JSX3"/>
<proteinExistence type="predicted"/>
<feature type="transmembrane region" description="Helical" evidence="1">
    <location>
        <begin position="5"/>
        <end position="22"/>
    </location>
</feature>
<keyword evidence="1" id="KW-0472">Membrane</keyword>
<sequence length="77" mass="9475">MKMIIHLIFTFFISTICLMSALGNSYGWILYALTFAAWTCFFWTVYKRLKRKNERVAQEELFQEYMRSKIRRDQQYK</sequence>
<accession>A0A1G7JSX3</accession>
<name>A0A1G7JSX3_9SPHI</name>
<keyword evidence="1" id="KW-0812">Transmembrane</keyword>
<feature type="transmembrane region" description="Helical" evidence="1">
    <location>
        <begin position="28"/>
        <end position="46"/>
    </location>
</feature>
<organism evidence="2 3">
    <name type="scientific">Mucilaginibacter pineti</name>
    <dbReference type="NCBI Taxonomy" id="1391627"/>
    <lineage>
        <taxon>Bacteria</taxon>
        <taxon>Pseudomonadati</taxon>
        <taxon>Bacteroidota</taxon>
        <taxon>Sphingobacteriia</taxon>
        <taxon>Sphingobacteriales</taxon>
        <taxon>Sphingobacteriaceae</taxon>
        <taxon>Mucilaginibacter</taxon>
    </lineage>
</organism>
<gene>
    <name evidence="2" type="ORF">SAMN05216464_115104</name>
</gene>
<dbReference type="OrthoDB" id="826855at2"/>
<dbReference type="EMBL" id="FNAI01000015">
    <property type="protein sequence ID" value="SDF27971.1"/>
    <property type="molecule type" value="Genomic_DNA"/>
</dbReference>
<dbReference type="Proteomes" id="UP000199072">
    <property type="component" value="Unassembled WGS sequence"/>
</dbReference>
<protein>
    <submittedName>
        <fullName evidence="2">Uncharacterized protein</fullName>
    </submittedName>
</protein>
<evidence type="ECO:0000313" key="3">
    <source>
        <dbReference type="Proteomes" id="UP000199072"/>
    </source>
</evidence>
<dbReference type="STRING" id="1391627.SAMN05216464_115104"/>
<evidence type="ECO:0000256" key="1">
    <source>
        <dbReference type="SAM" id="Phobius"/>
    </source>
</evidence>
<keyword evidence="3" id="KW-1185">Reference proteome</keyword>
<reference evidence="2 3" key="1">
    <citation type="submission" date="2016-10" db="EMBL/GenBank/DDBJ databases">
        <authorList>
            <person name="de Groot N.N."/>
        </authorList>
    </citation>
    <scope>NUCLEOTIDE SEQUENCE [LARGE SCALE GENOMIC DNA]</scope>
    <source>
        <strain evidence="2 3">47C3B</strain>
    </source>
</reference>